<reference evidence="9 10" key="1">
    <citation type="submission" date="2020-04" db="EMBL/GenBank/DDBJ databases">
        <authorList>
            <person name="Laetsch R D."/>
            <person name="Stevens L."/>
            <person name="Kumar S."/>
            <person name="Blaxter L. M."/>
        </authorList>
    </citation>
    <scope>NUCLEOTIDE SEQUENCE [LARGE SCALE GENOMIC DNA]</scope>
</reference>
<feature type="compositionally biased region" description="Low complexity" evidence="6">
    <location>
        <begin position="141"/>
        <end position="158"/>
    </location>
</feature>
<dbReference type="PANTHER" id="PTHR10880:SF48">
    <property type="entry name" value="MORTALITY FACTOR 4 LIKE 2"/>
    <property type="match status" value="1"/>
</dbReference>
<dbReference type="AlphaFoldDB" id="A0A8S1EHH1"/>
<evidence type="ECO:0008006" key="11">
    <source>
        <dbReference type="Google" id="ProtNLM"/>
    </source>
</evidence>
<feature type="domain" description="Tudor-knot" evidence="8">
    <location>
        <begin position="10"/>
        <end position="54"/>
    </location>
</feature>
<proteinExistence type="predicted"/>
<comment type="subcellular location">
    <subcellularLocation>
        <location evidence="1">Nucleus</location>
    </subcellularLocation>
</comment>
<dbReference type="EMBL" id="CADEPM010000002">
    <property type="protein sequence ID" value="CAB3399566.1"/>
    <property type="molecule type" value="Genomic_DNA"/>
</dbReference>
<dbReference type="PANTHER" id="PTHR10880">
    <property type="entry name" value="MORTALITY FACTOR 4-LIKE PROTEIN"/>
    <property type="match status" value="1"/>
</dbReference>
<protein>
    <recommendedName>
        <fullName evidence="11">MRG domain-containing protein</fullName>
    </recommendedName>
</protein>
<dbReference type="Pfam" id="PF11717">
    <property type="entry name" value="Tudor-knot"/>
    <property type="match status" value="1"/>
</dbReference>
<evidence type="ECO:0000313" key="10">
    <source>
        <dbReference type="Proteomes" id="UP000494206"/>
    </source>
</evidence>
<dbReference type="Proteomes" id="UP000494206">
    <property type="component" value="Unassembled WGS sequence"/>
</dbReference>
<evidence type="ECO:0000313" key="9">
    <source>
        <dbReference type="EMBL" id="CAB3399566.1"/>
    </source>
</evidence>
<dbReference type="GO" id="GO:0006325">
    <property type="term" value="P:chromatin organization"/>
    <property type="evidence" value="ECO:0007669"/>
    <property type="project" value="UniProtKB-KW"/>
</dbReference>
<keyword evidence="2" id="KW-0156">Chromatin regulator</keyword>
<evidence type="ECO:0000256" key="3">
    <source>
        <dbReference type="ARBA" id="ARBA00023015"/>
    </source>
</evidence>
<feature type="compositionally biased region" description="Basic and acidic residues" evidence="6">
    <location>
        <begin position="103"/>
        <end position="122"/>
    </location>
</feature>
<feature type="domain" description="MRG" evidence="7">
    <location>
        <begin position="222"/>
        <end position="368"/>
    </location>
</feature>
<evidence type="ECO:0000256" key="5">
    <source>
        <dbReference type="ARBA" id="ARBA00023242"/>
    </source>
</evidence>
<dbReference type="InterPro" id="IPR008676">
    <property type="entry name" value="MRG"/>
</dbReference>
<evidence type="ECO:0000256" key="6">
    <source>
        <dbReference type="SAM" id="MobiDB-lite"/>
    </source>
</evidence>
<dbReference type="Gene3D" id="1.10.274.30">
    <property type="entry name" value="MRG domain"/>
    <property type="match status" value="1"/>
</dbReference>
<dbReference type="InterPro" id="IPR026541">
    <property type="entry name" value="MRG_dom"/>
</dbReference>
<evidence type="ECO:0000256" key="2">
    <source>
        <dbReference type="ARBA" id="ARBA00022853"/>
    </source>
</evidence>
<name>A0A8S1EHH1_9PELO</name>
<dbReference type="Pfam" id="PF05712">
    <property type="entry name" value="MRG"/>
    <property type="match status" value="1"/>
</dbReference>
<gene>
    <name evidence="9" type="ORF">CBOVIS_LOCUS2665</name>
</gene>
<dbReference type="InterPro" id="IPR016197">
    <property type="entry name" value="Chromo-like_dom_sf"/>
</dbReference>
<dbReference type="Gene3D" id="2.30.30.140">
    <property type="match status" value="1"/>
</dbReference>
<feature type="region of interest" description="Disordered" evidence="6">
    <location>
        <begin position="77"/>
        <end position="165"/>
    </location>
</feature>
<keyword evidence="5" id="KW-0539">Nucleus</keyword>
<keyword evidence="4" id="KW-0804">Transcription</keyword>
<accession>A0A8S1EHH1</accession>
<dbReference type="SUPFAM" id="SSF54160">
    <property type="entry name" value="Chromo domain-like"/>
    <property type="match status" value="1"/>
</dbReference>
<keyword evidence="3" id="KW-0805">Transcription regulation</keyword>
<evidence type="ECO:0000256" key="4">
    <source>
        <dbReference type="ARBA" id="ARBA00023163"/>
    </source>
</evidence>
<evidence type="ECO:0000259" key="7">
    <source>
        <dbReference type="Pfam" id="PF05712"/>
    </source>
</evidence>
<feature type="compositionally biased region" description="Basic residues" evidence="6">
    <location>
        <begin position="86"/>
        <end position="95"/>
    </location>
</feature>
<dbReference type="GO" id="GO:0005634">
    <property type="term" value="C:nucleus"/>
    <property type="evidence" value="ECO:0007669"/>
    <property type="project" value="UniProtKB-SubCell"/>
</dbReference>
<dbReference type="InterPro" id="IPR038217">
    <property type="entry name" value="MRG_C_sf"/>
</dbReference>
<evidence type="ECO:0000256" key="1">
    <source>
        <dbReference type="ARBA" id="ARBA00004123"/>
    </source>
</evidence>
<dbReference type="GO" id="GO:0006355">
    <property type="term" value="P:regulation of DNA-templated transcription"/>
    <property type="evidence" value="ECO:0007669"/>
    <property type="project" value="InterPro"/>
</dbReference>
<organism evidence="9 10">
    <name type="scientific">Caenorhabditis bovis</name>
    <dbReference type="NCBI Taxonomy" id="2654633"/>
    <lineage>
        <taxon>Eukaryota</taxon>
        <taxon>Metazoa</taxon>
        <taxon>Ecdysozoa</taxon>
        <taxon>Nematoda</taxon>
        <taxon>Chromadorea</taxon>
        <taxon>Rhabditida</taxon>
        <taxon>Rhabditina</taxon>
        <taxon>Rhabditomorpha</taxon>
        <taxon>Rhabditoidea</taxon>
        <taxon>Rhabditidae</taxon>
        <taxon>Peloderinae</taxon>
        <taxon>Caenorhabditis</taxon>
    </lineage>
</organism>
<keyword evidence="10" id="KW-1185">Reference proteome</keyword>
<evidence type="ECO:0000259" key="8">
    <source>
        <dbReference type="Pfam" id="PF11717"/>
    </source>
</evidence>
<comment type="caution">
    <text evidence="9">The sequence shown here is derived from an EMBL/GenBank/DDBJ whole genome shotgun (WGS) entry which is preliminary data.</text>
</comment>
<dbReference type="InterPro" id="IPR025995">
    <property type="entry name" value="Tudor-knot"/>
</dbReference>
<sequence length="381" mass="43657">MIESFRVLDLTEGCKILCKWEENLYEATIIHRSNHTITPSFTITYNGYSSRHDEVYTYEEARHAFFPVTPEDLSMIRKRDRERVKGRSSGGKKRRIEQTESSPDDRKKRREMEAKKREERLEARKRKQANRMATIDQRDQGSSSSSTSTGANGSAAAAVERKIDSRKVKEPIRRVALQRMAGKPPGTPLPRIEASLTNDDDGEIRSKRRLEVPLPPVLQVSGDSLTKHELRQIKTPADVTIYTIFLKYLSTLSICEAHFEMLKKEYTCNISVTSIEPMDMIIFISEGYNKMMANDLAKIEGNDAIYLRDTYDGNYENWFGATSLLRFMSKLDNAWQASAWTNTHFKSMKGKITNFVAYLNKNRHNFLEKEVESNSGSGPSQ</sequence>
<dbReference type="GO" id="GO:0035267">
    <property type="term" value="C:NuA4 histone acetyltransferase complex"/>
    <property type="evidence" value="ECO:0007669"/>
    <property type="project" value="TreeGrafter"/>
</dbReference>